<dbReference type="Proteomes" id="UP000573327">
    <property type="component" value="Unassembled WGS sequence"/>
</dbReference>
<dbReference type="PIRSF" id="PIRSF009320">
    <property type="entry name" value="Nuc_binding_HP_1000"/>
    <property type="match status" value="1"/>
</dbReference>
<evidence type="ECO:0000313" key="3">
    <source>
        <dbReference type="Proteomes" id="UP000573327"/>
    </source>
</evidence>
<dbReference type="InterPro" id="IPR002586">
    <property type="entry name" value="CobQ/CobB/MinD/ParA_Nub-bd_dom"/>
</dbReference>
<protein>
    <submittedName>
        <fullName evidence="2">Chromosome partitioning protein</fullName>
    </submittedName>
</protein>
<reference evidence="2 3" key="1">
    <citation type="submission" date="2020-08" db="EMBL/GenBank/DDBJ databases">
        <title>Sequencing the genomes of 1000 actinobacteria strains.</title>
        <authorList>
            <person name="Klenk H.-P."/>
        </authorList>
    </citation>
    <scope>NUCLEOTIDE SEQUENCE [LARGE SCALE GENOMIC DNA]</scope>
    <source>
        <strain evidence="2 3">DSM 44786</strain>
    </source>
</reference>
<organism evidence="2 3">
    <name type="scientific">Kitasatospora gansuensis</name>
    <dbReference type="NCBI Taxonomy" id="258050"/>
    <lineage>
        <taxon>Bacteria</taxon>
        <taxon>Bacillati</taxon>
        <taxon>Actinomycetota</taxon>
        <taxon>Actinomycetes</taxon>
        <taxon>Kitasatosporales</taxon>
        <taxon>Streptomycetaceae</taxon>
        <taxon>Kitasatospora</taxon>
    </lineage>
</organism>
<dbReference type="EMBL" id="JACHJR010000003">
    <property type="protein sequence ID" value="MBB4951938.1"/>
    <property type="molecule type" value="Genomic_DNA"/>
</dbReference>
<evidence type="ECO:0000313" key="2">
    <source>
        <dbReference type="EMBL" id="MBB4951938.1"/>
    </source>
</evidence>
<accession>A0A7W7SL72</accession>
<dbReference type="InterPro" id="IPR027417">
    <property type="entry name" value="P-loop_NTPase"/>
</dbReference>
<comment type="caution">
    <text evidence="2">The sequence shown here is derived from an EMBL/GenBank/DDBJ whole genome shotgun (WGS) entry which is preliminary data.</text>
</comment>
<proteinExistence type="predicted"/>
<dbReference type="PANTHER" id="PTHR13696">
    <property type="entry name" value="P-LOOP CONTAINING NUCLEOSIDE TRIPHOSPHATE HYDROLASE"/>
    <property type="match status" value="1"/>
</dbReference>
<dbReference type="AlphaFoldDB" id="A0A7W7SL72"/>
<gene>
    <name evidence="2" type="ORF">F4556_007592</name>
</gene>
<name>A0A7W7SL72_9ACTN</name>
<feature type="domain" description="CobQ/CobB/MinD/ParA nucleotide binding" evidence="1">
    <location>
        <begin position="23"/>
        <end position="203"/>
    </location>
</feature>
<evidence type="ECO:0000259" key="1">
    <source>
        <dbReference type="Pfam" id="PF01656"/>
    </source>
</evidence>
<dbReference type="Gene3D" id="3.40.50.300">
    <property type="entry name" value="P-loop containing nucleotide triphosphate hydrolases"/>
    <property type="match status" value="1"/>
</dbReference>
<dbReference type="PANTHER" id="PTHR13696:SF96">
    <property type="entry name" value="COBQ_COBB_MIND_PARA NUCLEOTIDE BINDING DOMAIN-CONTAINING PROTEIN"/>
    <property type="match status" value="1"/>
</dbReference>
<keyword evidence="3" id="KW-1185">Reference proteome</keyword>
<dbReference type="RefSeq" id="WP_184926006.1">
    <property type="nucleotide sequence ID" value="NZ_JACHJR010000003.1"/>
</dbReference>
<dbReference type="Pfam" id="PF01656">
    <property type="entry name" value="CbiA"/>
    <property type="match status" value="1"/>
</dbReference>
<dbReference type="InterPro" id="IPR050678">
    <property type="entry name" value="DNA_Partitioning_ATPase"/>
</dbReference>
<dbReference type="SUPFAM" id="SSF52540">
    <property type="entry name" value="P-loop containing nucleoside triphosphate hydrolases"/>
    <property type="match status" value="1"/>
</dbReference>
<sequence length="228" mass="24364">MTIDLPRIETPLGTSPGPGEVTVVAMLKGGAGKTTSAVYLALVLWSLGFTVVVVDADSVSQTAYGWARDAALAGTPLPFTVERYPFADLGEYVTHLRKEFDHVVVDVGGGNASLLADVLEKATRLIVTLAPSKADRKQLGATFKQARTAAAGHEGGGFAVYVLLTCCDARTSQPADARRELEAEERPVLDAVIPQRVEYERAIDTCPTNLDDYRAVWSEIREAEGTAA</sequence>